<dbReference type="AlphaFoldDB" id="A0A0R1S6R7"/>
<proteinExistence type="predicted"/>
<evidence type="ECO:0000313" key="2">
    <source>
        <dbReference type="Proteomes" id="UP000052013"/>
    </source>
</evidence>
<dbReference type="PATRIC" id="fig|1423739.3.peg.1206"/>
<evidence type="ECO:0000313" key="1">
    <source>
        <dbReference type="EMBL" id="KRL64639.1"/>
    </source>
</evidence>
<organism evidence="1 2">
    <name type="scientific">Lentilactobacillus diolivorans DSM 14421</name>
    <dbReference type="NCBI Taxonomy" id="1423739"/>
    <lineage>
        <taxon>Bacteria</taxon>
        <taxon>Bacillati</taxon>
        <taxon>Bacillota</taxon>
        <taxon>Bacilli</taxon>
        <taxon>Lactobacillales</taxon>
        <taxon>Lactobacillaceae</taxon>
        <taxon>Lentilactobacillus</taxon>
    </lineage>
</organism>
<dbReference type="EMBL" id="AZEY01000090">
    <property type="protein sequence ID" value="KRL64639.1"/>
    <property type="molecule type" value="Genomic_DNA"/>
</dbReference>
<reference evidence="1 2" key="1">
    <citation type="journal article" date="2015" name="Genome Announc.">
        <title>Expanding the biotechnology potential of lactobacilli through comparative genomics of 213 strains and associated genera.</title>
        <authorList>
            <person name="Sun Z."/>
            <person name="Harris H.M."/>
            <person name="McCann A."/>
            <person name="Guo C."/>
            <person name="Argimon S."/>
            <person name="Zhang W."/>
            <person name="Yang X."/>
            <person name="Jeffery I.B."/>
            <person name="Cooney J.C."/>
            <person name="Kagawa T.F."/>
            <person name="Liu W."/>
            <person name="Song Y."/>
            <person name="Salvetti E."/>
            <person name="Wrobel A."/>
            <person name="Rasinkangas P."/>
            <person name="Parkhill J."/>
            <person name="Rea M.C."/>
            <person name="O'Sullivan O."/>
            <person name="Ritari J."/>
            <person name="Douillard F.P."/>
            <person name="Paul Ross R."/>
            <person name="Yang R."/>
            <person name="Briner A.E."/>
            <person name="Felis G.E."/>
            <person name="de Vos W.M."/>
            <person name="Barrangou R."/>
            <person name="Klaenhammer T.R."/>
            <person name="Caufield P.W."/>
            <person name="Cui Y."/>
            <person name="Zhang H."/>
            <person name="O'Toole P.W."/>
        </authorList>
    </citation>
    <scope>NUCLEOTIDE SEQUENCE [LARGE SCALE GENOMIC DNA]</scope>
    <source>
        <strain evidence="1 2">DSM 14421</strain>
    </source>
</reference>
<accession>A0A0R1S6R7</accession>
<gene>
    <name evidence="1" type="ORF">FC85_GL001153</name>
</gene>
<protein>
    <recommendedName>
        <fullName evidence="3">YolD-like protein</fullName>
    </recommendedName>
</protein>
<sequence>MKLQTNVRGEQNMQNKQSYLSEISKSVKDNYYRFFEITPHTQLKQMPTFQLNFFIDQALSRNFQVTIQFNDQTPAATGILNRISGDRYLVTSSDGSMNRLFSLGEIQSIKRN</sequence>
<dbReference type="Proteomes" id="UP000052013">
    <property type="component" value="Unassembled WGS sequence"/>
</dbReference>
<evidence type="ECO:0008006" key="3">
    <source>
        <dbReference type="Google" id="ProtNLM"/>
    </source>
</evidence>
<comment type="caution">
    <text evidence="1">The sequence shown here is derived from an EMBL/GenBank/DDBJ whole genome shotgun (WGS) entry which is preliminary data.</text>
</comment>
<name>A0A0R1S6R7_9LACO</name>